<dbReference type="GO" id="GO:0006915">
    <property type="term" value="P:apoptotic process"/>
    <property type="evidence" value="ECO:0007669"/>
    <property type="project" value="InterPro"/>
</dbReference>
<feature type="transmembrane region" description="Helical" evidence="2">
    <location>
        <begin position="327"/>
        <end position="348"/>
    </location>
</feature>
<keyword evidence="2" id="KW-0472">Membrane</keyword>
<comment type="caution">
    <text evidence="3">The sequence shown here is derived from an EMBL/GenBank/DDBJ whole genome shotgun (WGS) entry which is preliminary data.</text>
</comment>
<dbReference type="PANTHER" id="PTHR37402">
    <property type="entry name" value="GRAM DOMAIN-CONTAINING PROTEIN 4"/>
    <property type="match status" value="1"/>
</dbReference>
<proteinExistence type="predicted"/>
<feature type="transmembrane region" description="Helical" evidence="2">
    <location>
        <begin position="354"/>
        <end position="380"/>
    </location>
</feature>
<dbReference type="EMBL" id="CAJNJQ010000171">
    <property type="protein sequence ID" value="CAE7060917.1"/>
    <property type="molecule type" value="Genomic_DNA"/>
</dbReference>
<feature type="compositionally biased region" description="Pro residues" evidence="1">
    <location>
        <begin position="160"/>
        <end position="170"/>
    </location>
</feature>
<accession>A0A8H3DVH5</accession>
<feature type="transmembrane region" description="Helical" evidence="2">
    <location>
        <begin position="492"/>
        <end position="510"/>
    </location>
</feature>
<evidence type="ECO:0008006" key="5">
    <source>
        <dbReference type="Google" id="ProtNLM"/>
    </source>
</evidence>
<feature type="transmembrane region" description="Helical" evidence="2">
    <location>
        <begin position="289"/>
        <end position="306"/>
    </location>
</feature>
<feature type="compositionally biased region" description="Basic and acidic residues" evidence="1">
    <location>
        <begin position="190"/>
        <end position="201"/>
    </location>
</feature>
<dbReference type="InterPro" id="IPR037847">
    <property type="entry name" value="GRAMDC4"/>
</dbReference>
<feature type="region of interest" description="Disordered" evidence="1">
    <location>
        <begin position="1"/>
        <end position="211"/>
    </location>
</feature>
<organism evidence="3 4">
    <name type="scientific">Rhizoctonia solani</name>
    <dbReference type="NCBI Taxonomy" id="456999"/>
    <lineage>
        <taxon>Eukaryota</taxon>
        <taxon>Fungi</taxon>
        <taxon>Dikarya</taxon>
        <taxon>Basidiomycota</taxon>
        <taxon>Agaricomycotina</taxon>
        <taxon>Agaricomycetes</taxon>
        <taxon>Cantharellales</taxon>
        <taxon>Ceratobasidiaceae</taxon>
        <taxon>Rhizoctonia</taxon>
    </lineage>
</organism>
<feature type="compositionally biased region" description="Polar residues" evidence="1">
    <location>
        <begin position="11"/>
        <end position="27"/>
    </location>
</feature>
<dbReference type="AlphaFoldDB" id="A0A8H3DVH5"/>
<dbReference type="Proteomes" id="UP000663827">
    <property type="component" value="Unassembled WGS sequence"/>
</dbReference>
<reference evidence="3" key="1">
    <citation type="submission" date="2021-01" db="EMBL/GenBank/DDBJ databases">
        <authorList>
            <person name="Kaushik A."/>
        </authorList>
    </citation>
    <scope>NUCLEOTIDE SEQUENCE</scope>
    <source>
        <strain evidence="3">AG5</strain>
    </source>
</reference>
<protein>
    <recommendedName>
        <fullName evidence="5">Transmembrane protein</fullName>
    </recommendedName>
</protein>
<feature type="compositionally biased region" description="Polar residues" evidence="1">
    <location>
        <begin position="82"/>
        <end position="102"/>
    </location>
</feature>
<sequence length="774" mass="85093">MSRRFIAPESRGSTGSIQTISSPSSGLTKDYLPPPAHPALARPRAPSPGPETYGALNRPPPPPPHPSRGASPAPPIPSRPPTTHSNTTSSIPIYSLDTQPSANVPPDVSTPVLLVTTDTETLPPYSSEPNLASQTWPVEPPMLAPDTLGLQANSMSIAPPLHPSRQPSPGPELRHRAHSSTNIDSARTLDSARRPPLEHSRQGSTASVLTLKDNTLTDDDLRKMYDAEEVERYLRLFASRVNEVAMDPEHPDASTHVQDEGEWVSVSNTWSCTRNPAPLPPHLANPQTFFQYIAAIVYPYVVVPRPQSTETKRKFKLNRAASSAQRLYLAAYPAYVPTLVYLCHLATWRDTRKSAMWCAVFWVAWAGGFLSQFVVGRLLYLLYTGGHVTREEIQRRRVAAREAEKLGKAIEGGIPGVGITGELGVWEVTKLVTGLGKKKAKKAKAAAVEVVGENADEEDMEDWKLMLIDVADELADLHERIKNIFLHRRPELTRFYIFLLSLVFIGTFLVQDSSRVVTMVLGFWFWFIPPVVKQLPKLPSPFSFAPTDAEVAMELISKRVERGERVVPERISKRKKTKPAEPGKLTVEPGKLAISSRSTLDLNSSLVASPSSVSLVDGSSDDEADLGLVVPSRGAPQEDKLRKGAVRAWNWLGRTKQMIDQTRGVEAKVYARASPEQSFPAQHRSRPGMLMISSELLTFTPLFTSNGSGQPQDPRTIKVDIDHLRGVKKVSPGGLSVRYVNAGEVVEEKFLLVVGRDEAFATLVGWGGGRWKNV</sequence>
<feature type="compositionally biased region" description="Polar residues" evidence="1">
    <location>
        <begin position="127"/>
        <end position="136"/>
    </location>
</feature>
<evidence type="ECO:0000313" key="4">
    <source>
        <dbReference type="Proteomes" id="UP000663827"/>
    </source>
</evidence>
<keyword evidence="2" id="KW-0812">Transmembrane</keyword>
<evidence type="ECO:0000313" key="3">
    <source>
        <dbReference type="EMBL" id="CAE7060917.1"/>
    </source>
</evidence>
<evidence type="ECO:0000256" key="1">
    <source>
        <dbReference type="SAM" id="MobiDB-lite"/>
    </source>
</evidence>
<gene>
    <name evidence="3" type="ORF">RDB_LOCUS7943</name>
</gene>
<name>A0A8H3DVH5_9AGAM</name>
<keyword evidence="2" id="KW-1133">Transmembrane helix</keyword>
<feature type="compositionally biased region" description="Pro residues" evidence="1">
    <location>
        <begin position="58"/>
        <end position="80"/>
    </location>
</feature>
<dbReference type="PANTHER" id="PTHR37402:SF1">
    <property type="entry name" value="GRAM DOMAIN-CONTAINING PROTEIN 4"/>
    <property type="match status" value="1"/>
</dbReference>
<evidence type="ECO:0000256" key="2">
    <source>
        <dbReference type="SAM" id="Phobius"/>
    </source>
</evidence>